<feature type="compositionally biased region" description="Gly residues" evidence="1">
    <location>
        <begin position="8"/>
        <end position="30"/>
    </location>
</feature>
<feature type="compositionally biased region" description="Basic and acidic residues" evidence="1">
    <location>
        <begin position="31"/>
        <end position="80"/>
    </location>
</feature>
<sequence length="95" mass="9709">MGSAPNRCGGGGAAGGTHGFGEGGCCGGGGDGDRRGAVKSARNEADGSGGGEERLARGEDANLRRRGECEQRGDSDRVQRSAGRELLRELRHARL</sequence>
<dbReference type="RefSeq" id="XP_005765340.1">
    <property type="nucleotide sequence ID" value="XM_005765283.1"/>
</dbReference>
<evidence type="ECO:0000313" key="3">
    <source>
        <dbReference type="Proteomes" id="UP000013827"/>
    </source>
</evidence>
<dbReference type="GeneID" id="17258983"/>
<reference evidence="3" key="1">
    <citation type="journal article" date="2013" name="Nature">
        <title>Pan genome of the phytoplankton Emiliania underpins its global distribution.</title>
        <authorList>
            <person name="Read B.A."/>
            <person name="Kegel J."/>
            <person name="Klute M.J."/>
            <person name="Kuo A."/>
            <person name="Lefebvre S.C."/>
            <person name="Maumus F."/>
            <person name="Mayer C."/>
            <person name="Miller J."/>
            <person name="Monier A."/>
            <person name="Salamov A."/>
            <person name="Young J."/>
            <person name="Aguilar M."/>
            <person name="Claverie J.M."/>
            <person name="Frickenhaus S."/>
            <person name="Gonzalez K."/>
            <person name="Herman E.K."/>
            <person name="Lin Y.C."/>
            <person name="Napier J."/>
            <person name="Ogata H."/>
            <person name="Sarno A.F."/>
            <person name="Shmutz J."/>
            <person name="Schroeder D."/>
            <person name="de Vargas C."/>
            <person name="Verret F."/>
            <person name="von Dassow P."/>
            <person name="Valentin K."/>
            <person name="Van de Peer Y."/>
            <person name="Wheeler G."/>
            <person name="Dacks J.B."/>
            <person name="Delwiche C.F."/>
            <person name="Dyhrman S.T."/>
            <person name="Glockner G."/>
            <person name="John U."/>
            <person name="Richards T."/>
            <person name="Worden A.Z."/>
            <person name="Zhang X."/>
            <person name="Grigoriev I.V."/>
            <person name="Allen A.E."/>
            <person name="Bidle K."/>
            <person name="Borodovsky M."/>
            <person name="Bowler C."/>
            <person name="Brownlee C."/>
            <person name="Cock J.M."/>
            <person name="Elias M."/>
            <person name="Gladyshev V.N."/>
            <person name="Groth M."/>
            <person name="Guda C."/>
            <person name="Hadaegh A."/>
            <person name="Iglesias-Rodriguez M.D."/>
            <person name="Jenkins J."/>
            <person name="Jones B.M."/>
            <person name="Lawson T."/>
            <person name="Leese F."/>
            <person name="Lindquist E."/>
            <person name="Lobanov A."/>
            <person name="Lomsadze A."/>
            <person name="Malik S.B."/>
            <person name="Marsh M.E."/>
            <person name="Mackinder L."/>
            <person name="Mock T."/>
            <person name="Mueller-Roeber B."/>
            <person name="Pagarete A."/>
            <person name="Parker M."/>
            <person name="Probert I."/>
            <person name="Quesneville H."/>
            <person name="Raines C."/>
            <person name="Rensing S.A."/>
            <person name="Riano-Pachon D.M."/>
            <person name="Richier S."/>
            <person name="Rokitta S."/>
            <person name="Shiraiwa Y."/>
            <person name="Soanes D.M."/>
            <person name="van der Giezen M."/>
            <person name="Wahlund T.M."/>
            <person name="Williams B."/>
            <person name="Wilson W."/>
            <person name="Wolfe G."/>
            <person name="Wurch L.L."/>
        </authorList>
    </citation>
    <scope>NUCLEOTIDE SEQUENCE</scope>
</reference>
<dbReference type="EnsemblProtists" id="EOD12911">
    <property type="protein sequence ID" value="EOD12911"/>
    <property type="gene ID" value="EMIHUDRAFT_357167"/>
</dbReference>
<dbReference type="KEGG" id="ehx:EMIHUDRAFT_357167"/>
<evidence type="ECO:0000313" key="2">
    <source>
        <dbReference type="EnsemblProtists" id="EOD12911"/>
    </source>
</evidence>
<dbReference type="HOGENOM" id="CLU_2377190_0_0_1"/>
<keyword evidence="3" id="KW-1185">Reference proteome</keyword>
<evidence type="ECO:0000256" key="1">
    <source>
        <dbReference type="SAM" id="MobiDB-lite"/>
    </source>
</evidence>
<proteinExistence type="predicted"/>
<dbReference type="PaxDb" id="2903-EOD12911"/>
<dbReference type="AlphaFoldDB" id="A0A0D3INS6"/>
<dbReference type="Proteomes" id="UP000013827">
    <property type="component" value="Unassembled WGS sequence"/>
</dbReference>
<accession>A0A0D3INS6</accession>
<organism evidence="2 3">
    <name type="scientific">Emiliania huxleyi (strain CCMP1516)</name>
    <dbReference type="NCBI Taxonomy" id="280463"/>
    <lineage>
        <taxon>Eukaryota</taxon>
        <taxon>Haptista</taxon>
        <taxon>Haptophyta</taxon>
        <taxon>Prymnesiophyceae</taxon>
        <taxon>Isochrysidales</taxon>
        <taxon>Noelaerhabdaceae</taxon>
        <taxon>Emiliania</taxon>
    </lineage>
</organism>
<feature type="region of interest" description="Disordered" evidence="1">
    <location>
        <begin position="1"/>
        <end position="80"/>
    </location>
</feature>
<protein>
    <submittedName>
        <fullName evidence="2">Uncharacterized protein</fullName>
    </submittedName>
</protein>
<name>A0A0D3INS6_EMIH1</name>
<reference evidence="2" key="2">
    <citation type="submission" date="2024-10" db="UniProtKB">
        <authorList>
            <consortium name="EnsemblProtists"/>
        </authorList>
    </citation>
    <scope>IDENTIFICATION</scope>
</reference>